<organism evidence="1 2">
    <name type="scientific">Gemmata massiliana</name>
    <dbReference type="NCBI Taxonomy" id="1210884"/>
    <lineage>
        <taxon>Bacteria</taxon>
        <taxon>Pseudomonadati</taxon>
        <taxon>Planctomycetota</taxon>
        <taxon>Planctomycetia</taxon>
        <taxon>Gemmatales</taxon>
        <taxon>Gemmataceae</taxon>
        <taxon>Gemmata</taxon>
    </lineage>
</organism>
<evidence type="ECO:0000313" key="1">
    <source>
        <dbReference type="EMBL" id="VTS00716.1"/>
    </source>
</evidence>
<keyword evidence="2" id="KW-1185">Reference proteome</keyword>
<dbReference type="KEGG" id="gms:SOIL9_80910"/>
<sequence length="89" mass="9671">MANELSNPSAVLCACPPMVAIIMPEVLASIRQFSPVEPASLAARHNSCCLIQNRPTQTCSDRGEHYAPLARYKLVASAREKRSARTLSC</sequence>
<gene>
    <name evidence="1" type="ORF">SOIL9_80910</name>
</gene>
<dbReference type="EMBL" id="LR593886">
    <property type="protein sequence ID" value="VTS00716.1"/>
    <property type="molecule type" value="Genomic_DNA"/>
</dbReference>
<evidence type="ECO:0000313" key="2">
    <source>
        <dbReference type="Proteomes" id="UP000464178"/>
    </source>
</evidence>
<proteinExistence type="predicted"/>
<protein>
    <submittedName>
        <fullName evidence="1">Uncharacterized protein</fullName>
    </submittedName>
</protein>
<accession>A0A6P2DHL8</accession>
<dbReference type="Proteomes" id="UP000464178">
    <property type="component" value="Chromosome"/>
</dbReference>
<dbReference type="AlphaFoldDB" id="A0A6P2DHL8"/>
<reference evidence="1 2" key="1">
    <citation type="submission" date="2019-05" db="EMBL/GenBank/DDBJ databases">
        <authorList>
            <consortium name="Science for Life Laboratories"/>
        </authorList>
    </citation>
    <scope>NUCLEOTIDE SEQUENCE [LARGE SCALE GENOMIC DNA]</scope>
    <source>
        <strain evidence="1">Soil9</strain>
    </source>
</reference>
<name>A0A6P2DHL8_9BACT</name>